<dbReference type="PANTHER" id="PTHR43877">
    <property type="entry name" value="AMINOALKYLPHOSPHONATE N-ACETYLTRANSFERASE-RELATED-RELATED"/>
    <property type="match status" value="1"/>
</dbReference>
<dbReference type="Pfam" id="PF00583">
    <property type="entry name" value="Acetyltransf_1"/>
    <property type="match status" value="1"/>
</dbReference>
<reference evidence="4" key="1">
    <citation type="submission" date="2020-05" db="EMBL/GenBank/DDBJ databases">
        <authorList>
            <person name="Chiriac C."/>
            <person name="Salcher M."/>
            <person name="Ghai R."/>
            <person name="Kavagutti S V."/>
        </authorList>
    </citation>
    <scope>NUCLEOTIDE SEQUENCE</scope>
</reference>
<feature type="domain" description="N-acetyltransferase" evidence="3">
    <location>
        <begin position="4"/>
        <end position="159"/>
    </location>
</feature>
<organism evidence="4">
    <name type="scientific">freshwater metagenome</name>
    <dbReference type="NCBI Taxonomy" id="449393"/>
    <lineage>
        <taxon>unclassified sequences</taxon>
        <taxon>metagenomes</taxon>
        <taxon>ecological metagenomes</taxon>
    </lineage>
</organism>
<dbReference type="PROSITE" id="PS51186">
    <property type="entry name" value="GNAT"/>
    <property type="match status" value="1"/>
</dbReference>
<evidence type="ECO:0000256" key="2">
    <source>
        <dbReference type="ARBA" id="ARBA00023315"/>
    </source>
</evidence>
<name>A0A6J6SFK0_9ZZZZ</name>
<dbReference type="InterPro" id="IPR016181">
    <property type="entry name" value="Acyl_CoA_acyltransferase"/>
</dbReference>
<sequence>MSELTLRPEVAADGAAVERVVRAAFGEHDPAEGDQVARLVHALHAGGSARGGVVAETGGDVVGHVLLSRGWVDARDRLVEVLVLSPLSVLPRHQGVGIGTALVAEAISIADTSGAPALFLEGSPQYYGARGFEPGSRHGFGRPSPRIPEAAFQVRLLAAHEPTMTGPLVYCEAFWAHDSVGLRDPVLAQLEASLRTDD</sequence>
<keyword evidence="1" id="KW-0808">Transferase</keyword>
<keyword evidence="2" id="KW-0012">Acyltransferase</keyword>
<evidence type="ECO:0000256" key="1">
    <source>
        <dbReference type="ARBA" id="ARBA00022679"/>
    </source>
</evidence>
<protein>
    <submittedName>
        <fullName evidence="4">Unannotated protein</fullName>
    </submittedName>
</protein>
<dbReference type="Gene3D" id="3.40.630.30">
    <property type="match status" value="1"/>
</dbReference>
<dbReference type="AlphaFoldDB" id="A0A6J6SFK0"/>
<proteinExistence type="predicted"/>
<evidence type="ECO:0000313" key="4">
    <source>
        <dbReference type="EMBL" id="CAB4733671.1"/>
    </source>
</evidence>
<dbReference type="InterPro" id="IPR050832">
    <property type="entry name" value="Bact_Acetyltransf"/>
</dbReference>
<accession>A0A6J6SFK0</accession>
<dbReference type="CDD" id="cd04301">
    <property type="entry name" value="NAT_SF"/>
    <property type="match status" value="1"/>
</dbReference>
<dbReference type="SUPFAM" id="SSF55729">
    <property type="entry name" value="Acyl-CoA N-acyltransferases (Nat)"/>
    <property type="match status" value="1"/>
</dbReference>
<dbReference type="EMBL" id="CAEZXR010000442">
    <property type="protein sequence ID" value="CAB4733671.1"/>
    <property type="molecule type" value="Genomic_DNA"/>
</dbReference>
<gene>
    <name evidence="4" type="ORF">UFOPK2579_02741</name>
</gene>
<evidence type="ECO:0000259" key="3">
    <source>
        <dbReference type="PROSITE" id="PS51186"/>
    </source>
</evidence>
<dbReference type="InterPro" id="IPR000182">
    <property type="entry name" value="GNAT_dom"/>
</dbReference>
<dbReference type="GO" id="GO:0016747">
    <property type="term" value="F:acyltransferase activity, transferring groups other than amino-acyl groups"/>
    <property type="evidence" value="ECO:0007669"/>
    <property type="project" value="InterPro"/>
</dbReference>